<gene>
    <name evidence="5" type="ORF">G5714_003515</name>
</gene>
<evidence type="ECO:0000256" key="3">
    <source>
        <dbReference type="SAM" id="SignalP"/>
    </source>
</evidence>
<proteinExistence type="predicted"/>
<keyword evidence="1" id="KW-0393">Immunoglobulin domain</keyword>
<dbReference type="InterPro" id="IPR013783">
    <property type="entry name" value="Ig-like_fold"/>
</dbReference>
<evidence type="ECO:0000313" key="6">
    <source>
        <dbReference type="Proteomes" id="UP000579812"/>
    </source>
</evidence>
<comment type="caution">
    <text evidence="5">The sequence shown here is derived from an EMBL/GenBank/DDBJ whole genome shotgun (WGS) entry which is preliminary data.</text>
</comment>
<dbReference type="InterPro" id="IPR036179">
    <property type="entry name" value="Ig-like_dom_sf"/>
</dbReference>
<reference evidence="5 6" key="1">
    <citation type="submission" date="2020-04" db="EMBL/GenBank/DDBJ databases">
        <title>Chromosome-level genome assembly of a cyprinid fish Onychostoma macrolepis by integration of Nanopore Sequencing, Bionano and Hi-C technology.</title>
        <authorList>
            <person name="Wang D."/>
        </authorList>
    </citation>
    <scope>NUCLEOTIDE SEQUENCE [LARGE SCALE GENOMIC DNA]</scope>
    <source>
        <strain evidence="5">SWU-2019</strain>
        <tissue evidence="5">Muscle</tissue>
    </source>
</reference>
<dbReference type="InterPro" id="IPR003597">
    <property type="entry name" value="Ig_C1-set"/>
</dbReference>
<dbReference type="FunFam" id="2.60.40.10:FF:002350">
    <property type="entry name" value="Immunoglobulin heavy variable 1-4"/>
    <property type="match status" value="1"/>
</dbReference>
<organism evidence="5 6">
    <name type="scientific">Onychostoma macrolepis</name>
    <dbReference type="NCBI Taxonomy" id="369639"/>
    <lineage>
        <taxon>Eukaryota</taxon>
        <taxon>Metazoa</taxon>
        <taxon>Chordata</taxon>
        <taxon>Craniata</taxon>
        <taxon>Vertebrata</taxon>
        <taxon>Euteleostomi</taxon>
        <taxon>Actinopterygii</taxon>
        <taxon>Neopterygii</taxon>
        <taxon>Teleostei</taxon>
        <taxon>Ostariophysi</taxon>
        <taxon>Cypriniformes</taxon>
        <taxon>Cyprinidae</taxon>
        <taxon>Acrossocheilinae</taxon>
        <taxon>Onychostoma</taxon>
    </lineage>
</organism>
<dbReference type="PROSITE" id="PS50835">
    <property type="entry name" value="IG_LIKE"/>
    <property type="match status" value="2"/>
</dbReference>
<dbReference type="SUPFAM" id="SSF48726">
    <property type="entry name" value="Immunoglobulin"/>
    <property type="match status" value="2"/>
</dbReference>
<feature type="transmembrane region" description="Helical" evidence="2">
    <location>
        <begin position="246"/>
        <end position="270"/>
    </location>
</feature>
<dbReference type="SMART" id="SM00407">
    <property type="entry name" value="IGc1"/>
    <property type="match status" value="2"/>
</dbReference>
<dbReference type="InterPro" id="IPR050380">
    <property type="entry name" value="Immune_Resp_Modulators"/>
</dbReference>
<evidence type="ECO:0000313" key="5">
    <source>
        <dbReference type="EMBL" id="KAF4116026.1"/>
    </source>
</evidence>
<dbReference type="InterPro" id="IPR007110">
    <property type="entry name" value="Ig-like_dom"/>
</dbReference>
<feature type="domain" description="Ig-like" evidence="4">
    <location>
        <begin position="22"/>
        <end position="117"/>
    </location>
</feature>
<feature type="signal peptide" evidence="3">
    <location>
        <begin position="1"/>
        <end position="17"/>
    </location>
</feature>
<dbReference type="Pfam" id="PF07654">
    <property type="entry name" value="C1-set"/>
    <property type="match status" value="2"/>
</dbReference>
<evidence type="ECO:0000256" key="2">
    <source>
        <dbReference type="SAM" id="Phobius"/>
    </source>
</evidence>
<dbReference type="PANTHER" id="PTHR23411">
    <property type="entry name" value="TAPASIN"/>
    <property type="match status" value="1"/>
</dbReference>
<dbReference type="Proteomes" id="UP000579812">
    <property type="component" value="Unassembled WGS sequence"/>
</dbReference>
<accession>A0A7J6D9P5</accession>
<keyword evidence="2" id="KW-0812">Transmembrane</keyword>
<dbReference type="Gene3D" id="2.60.40.10">
    <property type="entry name" value="Immunoglobulins"/>
    <property type="match status" value="2"/>
</dbReference>
<sequence length="274" mass="30537">MNLSYFTLLVLVSYAHAQPSPPKSVFGMSQCTSDSDGFVTVGCLARGFSPADSLTFKWKDTNKDLSEFVQYPSFGQDGDYTKISHMRIRKSDWVPENPYTCQATNSEGSREAKVEVRDGKTPSVFIYKPDNIGTGPVSHVCEVTSPNLGDVYIMWKLADGHYREGRTSAPIHQKDSKSVLSILTVSKEEYENLKAIITCAVKHANMNNISAPLQESTSKSEPPEPENGCALDCNKDVEEEDEFRSLWSTATSFIFLFLFSLTYSAVLSFFKVKQ</sequence>
<dbReference type="AlphaFoldDB" id="A0A7J6D9P5"/>
<feature type="chain" id="PRO_5029593491" description="Ig-like domain-containing protein" evidence="3">
    <location>
        <begin position="18"/>
        <end position="274"/>
    </location>
</feature>
<keyword evidence="2" id="KW-1133">Transmembrane helix</keyword>
<evidence type="ECO:0000259" key="4">
    <source>
        <dbReference type="PROSITE" id="PS50835"/>
    </source>
</evidence>
<keyword evidence="2" id="KW-0472">Membrane</keyword>
<evidence type="ECO:0000256" key="1">
    <source>
        <dbReference type="ARBA" id="ARBA00023319"/>
    </source>
</evidence>
<protein>
    <recommendedName>
        <fullName evidence="4">Ig-like domain-containing protein</fullName>
    </recommendedName>
</protein>
<dbReference type="EMBL" id="JAAMOB010000003">
    <property type="protein sequence ID" value="KAF4116026.1"/>
    <property type="molecule type" value="Genomic_DNA"/>
</dbReference>
<keyword evidence="3" id="KW-0732">Signal</keyword>
<keyword evidence="6" id="KW-1185">Reference proteome</keyword>
<name>A0A7J6D9P5_9TELE</name>
<feature type="domain" description="Ig-like" evidence="4">
    <location>
        <begin position="122"/>
        <end position="210"/>
    </location>
</feature>